<keyword evidence="3" id="KW-1185">Reference proteome</keyword>
<evidence type="ECO:0000313" key="3">
    <source>
        <dbReference type="Proteomes" id="UP000765802"/>
    </source>
</evidence>
<accession>A0ABR7M7F1</accession>
<dbReference type="Proteomes" id="UP000765802">
    <property type="component" value="Unassembled WGS sequence"/>
</dbReference>
<dbReference type="RefSeq" id="WP_187255764.1">
    <property type="nucleotide sequence ID" value="NZ_JBHULF010000006.1"/>
</dbReference>
<feature type="chain" id="PRO_5046697174" description="Lipocalin-like domain-containing protein" evidence="1">
    <location>
        <begin position="21"/>
        <end position="131"/>
    </location>
</feature>
<gene>
    <name evidence="2" type="ORF">BC349_05775</name>
</gene>
<evidence type="ECO:0000256" key="1">
    <source>
        <dbReference type="SAM" id="SignalP"/>
    </source>
</evidence>
<dbReference type="EMBL" id="MBUA01000001">
    <property type="protein sequence ID" value="MBC6490464.1"/>
    <property type="molecule type" value="Genomic_DNA"/>
</dbReference>
<feature type="signal peptide" evidence="1">
    <location>
        <begin position="1"/>
        <end position="20"/>
    </location>
</feature>
<keyword evidence="1" id="KW-0732">Signal</keyword>
<proteinExistence type="predicted"/>
<name>A0ABR7M7F1_9BACT</name>
<comment type="caution">
    <text evidence="2">The sequence shown here is derived from an EMBL/GenBank/DDBJ whole genome shotgun (WGS) entry which is preliminary data.</text>
</comment>
<protein>
    <recommendedName>
        <fullName evidence="4">Lipocalin-like domain-containing protein</fullName>
    </recommendedName>
</protein>
<sequence length="131" mass="14595">MKQVLLCFLFALGMAMTAHSQKDSTHREYLGTYHFPSGSVVPLVQVTGDSLTALSMYSEAGTSPMKYEGVDSFTIVNFNGTAAFRRHDSTRQVNGIHIEAMGYVLDGEKVNGSTTWTWRIAIRDEQLLTRK</sequence>
<reference evidence="2 3" key="1">
    <citation type="submission" date="2016-07" db="EMBL/GenBank/DDBJ databases">
        <title>Genome analysis of Flavihumibacter stibioxidans YS-17.</title>
        <authorList>
            <person name="Shi K."/>
            <person name="Han Y."/>
            <person name="Wang G."/>
        </authorList>
    </citation>
    <scope>NUCLEOTIDE SEQUENCE [LARGE SCALE GENOMIC DNA]</scope>
    <source>
        <strain evidence="2 3">YS-17</strain>
    </source>
</reference>
<organism evidence="2 3">
    <name type="scientific">Flavihumibacter stibioxidans</name>
    <dbReference type="NCBI Taxonomy" id="1834163"/>
    <lineage>
        <taxon>Bacteria</taxon>
        <taxon>Pseudomonadati</taxon>
        <taxon>Bacteroidota</taxon>
        <taxon>Chitinophagia</taxon>
        <taxon>Chitinophagales</taxon>
        <taxon>Chitinophagaceae</taxon>
        <taxon>Flavihumibacter</taxon>
    </lineage>
</organism>
<evidence type="ECO:0000313" key="2">
    <source>
        <dbReference type="EMBL" id="MBC6490464.1"/>
    </source>
</evidence>
<evidence type="ECO:0008006" key="4">
    <source>
        <dbReference type="Google" id="ProtNLM"/>
    </source>
</evidence>